<sequence length="155" mass="17106">MCWLGGGTWWLRPAGDIGRRPQTSAHVHGGLSRLCRPPTWVAGSPLGRGPDGWHRKVGHFRPSVQRRNQVRDEEPERRERGGLFQLGTEEKQMGGKQVVVADKVEGGFDEPPGNEKGVIVVWKNQKIGWRVAQLAALVQGLRPLRESVGAEPGPL</sequence>
<dbReference type="AlphaFoldDB" id="A0A2I0ADR7"/>
<evidence type="ECO:0000313" key="2">
    <source>
        <dbReference type="EMBL" id="PKA53700.1"/>
    </source>
</evidence>
<accession>A0A2I0ADR7</accession>
<feature type="region of interest" description="Disordered" evidence="1">
    <location>
        <begin position="51"/>
        <end position="82"/>
    </location>
</feature>
<gene>
    <name evidence="2" type="ORF">AXF42_Ash009196</name>
</gene>
<evidence type="ECO:0000256" key="1">
    <source>
        <dbReference type="SAM" id="MobiDB-lite"/>
    </source>
</evidence>
<dbReference type="Proteomes" id="UP000236161">
    <property type="component" value="Unassembled WGS sequence"/>
</dbReference>
<evidence type="ECO:0000313" key="3">
    <source>
        <dbReference type="Proteomes" id="UP000236161"/>
    </source>
</evidence>
<protein>
    <submittedName>
        <fullName evidence="2">Uncharacterized protein</fullName>
    </submittedName>
</protein>
<dbReference type="EMBL" id="KZ451993">
    <property type="protein sequence ID" value="PKA53700.1"/>
    <property type="molecule type" value="Genomic_DNA"/>
</dbReference>
<feature type="compositionally biased region" description="Basic and acidic residues" evidence="1">
    <location>
        <begin position="69"/>
        <end position="81"/>
    </location>
</feature>
<name>A0A2I0ADR7_9ASPA</name>
<organism evidence="2 3">
    <name type="scientific">Apostasia shenzhenica</name>
    <dbReference type="NCBI Taxonomy" id="1088818"/>
    <lineage>
        <taxon>Eukaryota</taxon>
        <taxon>Viridiplantae</taxon>
        <taxon>Streptophyta</taxon>
        <taxon>Embryophyta</taxon>
        <taxon>Tracheophyta</taxon>
        <taxon>Spermatophyta</taxon>
        <taxon>Magnoliopsida</taxon>
        <taxon>Liliopsida</taxon>
        <taxon>Asparagales</taxon>
        <taxon>Orchidaceae</taxon>
        <taxon>Apostasioideae</taxon>
        <taxon>Apostasia</taxon>
    </lineage>
</organism>
<reference evidence="2 3" key="1">
    <citation type="journal article" date="2017" name="Nature">
        <title>The Apostasia genome and the evolution of orchids.</title>
        <authorList>
            <person name="Zhang G.Q."/>
            <person name="Liu K.W."/>
            <person name="Li Z."/>
            <person name="Lohaus R."/>
            <person name="Hsiao Y.Y."/>
            <person name="Niu S.C."/>
            <person name="Wang J.Y."/>
            <person name="Lin Y.C."/>
            <person name="Xu Q."/>
            <person name="Chen L.J."/>
            <person name="Yoshida K."/>
            <person name="Fujiwara S."/>
            <person name="Wang Z.W."/>
            <person name="Zhang Y.Q."/>
            <person name="Mitsuda N."/>
            <person name="Wang M."/>
            <person name="Liu G.H."/>
            <person name="Pecoraro L."/>
            <person name="Huang H.X."/>
            <person name="Xiao X.J."/>
            <person name="Lin M."/>
            <person name="Wu X.Y."/>
            <person name="Wu W.L."/>
            <person name="Chen Y.Y."/>
            <person name="Chang S.B."/>
            <person name="Sakamoto S."/>
            <person name="Ohme-Takagi M."/>
            <person name="Yagi M."/>
            <person name="Zeng S.J."/>
            <person name="Shen C.Y."/>
            <person name="Yeh C.M."/>
            <person name="Luo Y.B."/>
            <person name="Tsai W.C."/>
            <person name="Van de Peer Y."/>
            <person name="Liu Z.J."/>
        </authorList>
    </citation>
    <scope>NUCLEOTIDE SEQUENCE [LARGE SCALE GENOMIC DNA]</scope>
    <source>
        <strain evidence="3">cv. Shenzhen</strain>
        <tissue evidence="2">Stem</tissue>
    </source>
</reference>
<keyword evidence="3" id="KW-1185">Reference proteome</keyword>
<proteinExistence type="predicted"/>